<dbReference type="InterPro" id="IPR000160">
    <property type="entry name" value="GGDEF_dom"/>
</dbReference>
<sequence length="333" mass="37802">MTPAKILVVDDEVELERLIRQRFRKKIQAQEFDFLFAADGVEALRWLQSGSQVDMVLTDINMPKMDGLTLLGHLAEIDKTLKAVVISAYGDIPNIRRAMNRGAFDFLTKPIDFQDLELTIQKTLQSVQAIREQQQQLQQAQQALMRVAYYDSLTGLPNRSWFIQRLAQLIEQPPANRLYAVLFIDLDRFKLINDSFGHVIGDALLTQVAQRLQYSLQSCPQSPGVVARLGGDEFAILLEDVKNIAEVIVIVQQIQTQLERPFQIEEMEIYSQASIGITLNSLGLKRYDRPEELLRDADVAMYCAKAQGKGRFQVFAPTMQIPAKSALFVKESR</sequence>
<feature type="modified residue" description="4-aspartylphosphate" evidence="1">
    <location>
        <position position="59"/>
    </location>
</feature>
<keyword evidence="1" id="KW-0597">Phosphoprotein</keyword>
<dbReference type="Pfam" id="PF00072">
    <property type="entry name" value="Response_reg"/>
    <property type="match status" value="1"/>
</dbReference>
<dbReference type="PROSITE" id="PS50887">
    <property type="entry name" value="GGDEF"/>
    <property type="match status" value="1"/>
</dbReference>
<dbReference type="NCBIfam" id="TIGR00254">
    <property type="entry name" value="GGDEF"/>
    <property type="match status" value="1"/>
</dbReference>
<dbReference type="InterPro" id="IPR043128">
    <property type="entry name" value="Rev_trsase/Diguanyl_cyclase"/>
</dbReference>
<feature type="domain" description="GGDEF" evidence="3">
    <location>
        <begin position="177"/>
        <end position="317"/>
    </location>
</feature>
<dbReference type="AlphaFoldDB" id="A0AA96WDT3"/>
<dbReference type="Gene3D" id="3.40.50.2300">
    <property type="match status" value="1"/>
</dbReference>
<dbReference type="Pfam" id="PF00990">
    <property type="entry name" value="GGDEF"/>
    <property type="match status" value="1"/>
</dbReference>
<dbReference type="CDD" id="cd17536">
    <property type="entry name" value="REC_YesN-like"/>
    <property type="match status" value="1"/>
</dbReference>
<evidence type="ECO:0000259" key="3">
    <source>
        <dbReference type="PROSITE" id="PS50887"/>
    </source>
</evidence>
<dbReference type="PANTHER" id="PTHR46663:SF2">
    <property type="entry name" value="GGDEF DOMAIN-CONTAINING PROTEIN"/>
    <property type="match status" value="1"/>
</dbReference>
<organism evidence="4">
    <name type="scientific">Leptolyngbya sp. NK1-12</name>
    <dbReference type="NCBI Taxonomy" id="2547451"/>
    <lineage>
        <taxon>Bacteria</taxon>
        <taxon>Bacillati</taxon>
        <taxon>Cyanobacteriota</taxon>
        <taxon>Cyanophyceae</taxon>
        <taxon>Leptolyngbyales</taxon>
        <taxon>Leptolyngbyaceae</taxon>
        <taxon>Leptolyngbya group</taxon>
        <taxon>Leptolyngbya</taxon>
    </lineage>
</organism>
<dbReference type="EMBL" id="CP053586">
    <property type="protein sequence ID" value="WNZ23438.1"/>
    <property type="molecule type" value="Genomic_DNA"/>
</dbReference>
<dbReference type="InterPro" id="IPR011006">
    <property type="entry name" value="CheY-like_superfamily"/>
</dbReference>
<evidence type="ECO:0000313" key="4">
    <source>
        <dbReference type="EMBL" id="WNZ23438.1"/>
    </source>
</evidence>
<name>A0AA96WDT3_9CYAN</name>
<evidence type="ECO:0000256" key="1">
    <source>
        <dbReference type="PROSITE-ProRule" id="PRU00169"/>
    </source>
</evidence>
<reference evidence="4" key="1">
    <citation type="submission" date="2020-05" db="EMBL/GenBank/DDBJ databases">
        <authorList>
            <person name="Zhu T."/>
            <person name="Keshari N."/>
            <person name="Lu X."/>
        </authorList>
    </citation>
    <scope>NUCLEOTIDE SEQUENCE</scope>
    <source>
        <strain evidence="4">NK1-12</strain>
    </source>
</reference>
<dbReference type="CDD" id="cd01949">
    <property type="entry name" value="GGDEF"/>
    <property type="match status" value="1"/>
</dbReference>
<dbReference type="SUPFAM" id="SSF52172">
    <property type="entry name" value="CheY-like"/>
    <property type="match status" value="1"/>
</dbReference>
<dbReference type="SMART" id="SM00267">
    <property type="entry name" value="GGDEF"/>
    <property type="match status" value="1"/>
</dbReference>
<accession>A0AA96WDT3</accession>
<dbReference type="GO" id="GO:0000160">
    <property type="term" value="P:phosphorelay signal transduction system"/>
    <property type="evidence" value="ECO:0007669"/>
    <property type="project" value="InterPro"/>
</dbReference>
<dbReference type="PANTHER" id="PTHR46663">
    <property type="entry name" value="DIGUANYLATE CYCLASE DGCT-RELATED"/>
    <property type="match status" value="1"/>
</dbReference>
<protein>
    <submittedName>
        <fullName evidence="4">Diguanylate cyclase</fullName>
    </submittedName>
</protein>
<dbReference type="Gene3D" id="3.30.70.270">
    <property type="match status" value="1"/>
</dbReference>
<feature type="domain" description="Response regulatory" evidence="2">
    <location>
        <begin position="5"/>
        <end position="124"/>
    </location>
</feature>
<dbReference type="InterPro" id="IPR029787">
    <property type="entry name" value="Nucleotide_cyclase"/>
</dbReference>
<evidence type="ECO:0000259" key="2">
    <source>
        <dbReference type="PROSITE" id="PS50110"/>
    </source>
</evidence>
<gene>
    <name evidence="4" type="ORF">HJG54_11625</name>
</gene>
<dbReference type="InterPro" id="IPR052163">
    <property type="entry name" value="DGC-Regulatory_Protein"/>
</dbReference>
<dbReference type="RefSeq" id="WP_316435105.1">
    <property type="nucleotide sequence ID" value="NZ_CP053586.1"/>
</dbReference>
<dbReference type="InterPro" id="IPR001789">
    <property type="entry name" value="Sig_transdc_resp-reg_receiver"/>
</dbReference>
<dbReference type="SMART" id="SM00448">
    <property type="entry name" value="REC"/>
    <property type="match status" value="1"/>
</dbReference>
<proteinExistence type="predicted"/>
<dbReference type="SUPFAM" id="SSF55073">
    <property type="entry name" value="Nucleotide cyclase"/>
    <property type="match status" value="1"/>
</dbReference>
<dbReference type="PROSITE" id="PS50110">
    <property type="entry name" value="RESPONSE_REGULATORY"/>
    <property type="match status" value="1"/>
</dbReference>